<dbReference type="PROSITE" id="PS00455">
    <property type="entry name" value="AMP_BINDING"/>
    <property type="match status" value="1"/>
</dbReference>
<dbReference type="AlphaFoldDB" id="A0A6A6Y772"/>
<dbReference type="NCBIfam" id="TIGR01217">
    <property type="entry name" value="ac_ac_CoA_syn"/>
    <property type="match status" value="1"/>
</dbReference>
<dbReference type="Gene3D" id="3.30.300.30">
    <property type="match status" value="1"/>
</dbReference>
<feature type="domain" description="AMP-dependent synthetase/ligase" evidence="1">
    <location>
        <begin position="114"/>
        <end position="499"/>
    </location>
</feature>
<evidence type="ECO:0000313" key="2">
    <source>
        <dbReference type="EMBL" id="KAF2804540.1"/>
    </source>
</evidence>
<reference evidence="2 4" key="1">
    <citation type="journal article" date="2020" name="Stud. Mycol.">
        <title>101 Dothideomycetes genomes: a test case for predicting lifestyles and emergence of pathogens.</title>
        <authorList>
            <person name="Haridas S."/>
            <person name="Albert R."/>
            <person name="Binder M."/>
            <person name="Bloem J."/>
            <person name="Labutti K."/>
            <person name="Salamov A."/>
            <person name="Andreopoulos B."/>
            <person name="Baker S."/>
            <person name="Barry K."/>
            <person name="Bills G."/>
            <person name="Bluhm B."/>
            <person name="Cannon C."/>
            <person name="Castanera R."/>
            <person name="Culley D."/>
            <person name="Daum C."/>
            <person name="Ezra D."/>
            <person name="Gonzalez J."/>
            <person name="Henrissat B."/>
            <person name="Kuo A."/>
            <person name="Liang C."/>
            <person name="Lipzen A."/>
            <person name="Lutzoni F."/>
            <person name="Magnuson J."/>
            <person name="Mondo S."/>
            <person name="Nolan M."/>
            <person name="Ohm R."/>
            <person name="Pangilinan J."/>
            <person name="Park H.-J."/>
            <person name="Ramirez L."/>
            <person name="Alfaro M."/>
            <person name="Sun H."/>
            <person name="Tritt A."/>
            <person name="Yoshinaga Y."/>
            <person name="Zwiers L.-H."/>
            <person name="Turgeon B."/>
            <person name="Goodwin S."/>
            <person name="Spatafora J."/>
            <person name="Crous P."/>
            <person name="Grigoriev I."/>
        </authorList>
    </citation>
    <scope>NUCLEOTIDE SEQUENCE</scope>
    <source>
        <strain evidence="2 4">CBS 304.34</strain>
    </source>
</reference>
<proteinExistence type="predicted"/>
<organism evidence="2">
    <name type="scientific">Mytilinidion resinicola</name>
    <dbReference type="NCBI Taxonomy" id="574789"/>
    <lineage>
        <taxon>Eukaryota</taxon>
        <taxon>Fungi</taxon>
        <taxon>Dikarya</taxon>
        <taxon>Ascomycota</taxon>
        <taxon>Pezizomycotina</taxon>
        <taxon>Dothideomycetes</taxon>
        <taxon>Pleosporomycetidae</taxon>
        <taxon>Mytilinidiales</taxon>
        <taxon>Mytilinidiaceae</taxon>
        <taxon>Mytilinidion</taxon>
    </lineage>
</organism>
<dbReference type="GO" id="GO:0006629">
    <property type="term" value="P:lipid metabolic process"/>
    <property type="evidence" value="ECO:0007669"/>
    <property type="project" value="InterPro"/>
</dbReference>
<dbReference type="Pfam" id="PF00501">
    <property type="entry name" value="AMP-binding"/>
    <property type="match status" value="1"/>
</dbReference>
<dbReference type="Proteomes" id="UP000504636">
    <property type="component" value="Unplaced"/>
</dbReference>
<dbReference type="InterPro" id="IPR042099">
    <property type="entry name" value="ANL_N_sf"/>
</dbReference>
<dbReference type="InterPro" id="IPR000873">
    <property type="entry name" value="AMP-dep_synth/lig_dom"/>
</dbReference>
<evidence type="ECO:0000313" key="4">
    <source>
        <dbReference type="RefSeq" id="XP_033571504.1"/>
    </source>
</evidence>
<name>A0A6A6Y772_9PEZI</name>
<dbReference type="RefSeq" id="XP_033571504.1">
    <property type="nucleotide sequence ID" value="XM_033718223.1"/>
</dbReference>
<gene>
    <name evidence="2 4" type="ORF">BDZ99DRAFT_451606</name>
</gene>
<dbReference type="EMBL" id="MU003712">
    <property type="protein sequence ID" value="KAF2804540.1"/>
    <property type="molecule type" value="Genomic_DNA"/>
</dbReference>
<dbReference type="InterPro" id="IPR005914">
    <property type="entry name" value="Acac_CoA_synth"/>
</dbReference>
<dbReference type="PANTHER" id="PTHR42921:SF4">
    <property type="entry name" value="ACETOACETYL-COA SYNTHASE (AFU_ORTHOLOGUE AFUA_8G04770)"/>
    <property type="match status" value="1"/>
</dbReference>
<reference evidence="4" key="2">
    <citation type="submission" date="2020-04" db="EMBL/GenBank/DDBJ databases">
        <authorList>
            <consortium name="NCBI Genome Project"/>
        </authorList>
    </citation>
    <scope>NUCLEOTIDE SEQUENCE</scope>
    <source>
        <strain evidence="4">CBS 304.34</strain>
    </source>
</reference>
<dbReference type="PANTHER" id="PTHR42921">
    <property type="entry name" value="ACETOACETYL-COA SYNTHETASE"/>
    <property type="match status" value="1"/>
</dbReference>
<sequence length="693" mass="76961">MDTPPRSLWKHADPESTYMWDFMQKINANFDLDITTFRQLYDFSVSRRNDFWSAAFEYLLFIHEGSYQKPVDENASITSLPIWFDGIRLNFAENILYTQKPGVKDQRSTLHKEDGKIAFTEIREGGSEKRDVTWGSLREGVARVARAMKASGVQKGDRIAVIASNSGDTLKVFLGCTALGAVFSSSSSDMGAKGLLERLVQIKPKFVFMDDGALYNGQKIDLRPKMNAVIEGMKDIHEFEGIISQPRFSTPHDISGIPRVMTTESWLQRSASDKEELTFERVAFHDPLFIVYSSGTTGTPKCIVHTVGGSIISNAKEALLHRSMDYRSISLTYTTTGWIMYAALIFHLLKGSKIILYDGSPFLPSVTSLLEIAAQERVTHFGTSPRYLLELQRKRLKPRELFDLSALEVVVSTGSVLSDAQFEWFYDEGFPESVQLSNLSGGTDICGSFACGNPLEPVHTGGCQGPVLGTPISIFDPTIEGDNVKGTPVSDGMPGELVATASFPNVPLGFWADPGGKRFLSSYFERFAESWTHGDLVQQHPVTKQIFFLGRSDGVLNPQGVRFGSAEIYSVLEGTFPQIQDSICVGQRRPIDADERVVLFVMMRHGQTLSQKLIRDIKSEIGKQLSKRHVPAYVFATPNIPVTVNGKKVELPVKRIVSGQVVTPAATIANPQCLQYYYQFVDVENPKHSGSKL</sequence>
<dbReference type="Gene3D" id="3.40.50.12780">
    <property type="entry name" value="N-terminal domain of ligase-like"/>
    <property type="match status" value="1"/>
</dbReference>
<evidence type="ECO:0000313" key="3">
    <source>
        <dbReference type="Proteomes" id="UP000504636"/>
    </source>
</evidence>
<dbReference type="GeneID" id="54459116"/>
<dbReference type="InterPro" id="IPR045851">
    <property type="entry name" value="AMP-bd_C_sf"/>
</dbReference>
<dbReference type="GO" id="GO:0030729">
    <property type="term" value="F:acetoacetate-CoA ligase activity"/>
    <property type="evidence" value="ECO:0007669"/>
    <property type="project" value="InterPro"/>
</dbReference>
<protein>
    <submittedName>
        <fullName evidence="2 4">Acetoacetyl-CoA synthetase-like protein</fullName>
    </submittedName>
</protein>
<dbReference type="OrthoDB" id="10253869at2759"/>
<keyword evidence="3" id="KW-1185">Reference proteome</keyword>
<dbReference type="InterPro" id="IPR020845">
    <property type="entry name" value="AMP-binding_CS"/>
</dbReference>
<evidence type="ECO:0000259" key="1">
    <source>
        <dbReference type="Pfam" id="PF00501"/>
    </source>
</evidence>
<accession>A0A6A6Y772</accession>
<reference evidence="4" key="3">
    <citation type="submission" date="2025-04" db="UniProtKB">
        <authorList>
            <consortium name="RefSeq"/>
        </authorList>
    </citation>
    <scope>IDENTIFICATION</scope>
    <source>
        <strain evidence="4">CBS 304.34</strain>
    </source>
</reference>
<dbReference type="SUPFAM" id="SSF56801">
    <property type="entry name" value="Acetyl-CoA synthetase-like"/>
    <property type="match status" value="1"/>
</dbReference>